<organism evidence="2">
    <name type="scientific">marine metagenome</name>
    <dbReference type="NCBI Taxonomy" id="408172"/>
    <lineage>
        <taxon>unclassified sequences</taxon>
        <taxon>metagenomes</taxon>
        <taxon>ecological metagenomes</taxon>
    </lineage>
</organism>
<protein>
    <recommendedName>
        <fullName evidence="1">Mur ligase N-terminal catalytic domain-containing protein</fullName>
    </recommendedName>
</protein>
<evidence type="ECO:0000313" key="2">
    <source>
        <dbReference type="EMBL" id="SVD51217.1"/>
    </source>
</evidence>
<proteinExistence type="predicted"/>
<evidence type="ECO:0000259" key="1">
    <source>
        <dbReference type="Pfam" id="PF01225"/>
    </source>
</evidence>
<gene>
    <name evidence="2" type="ORF">METZ01_LOCUS404071</name>
</gene>
<feature type="domain" description="Mur ligase N-terminal catalytic" evidence="1">
    <location>
        <begin position="28"/>
        <end position="109"/>
    </location>
</feature>
<reference evidence="2" key="1">
    <citation type="submission" date="2018-05" db="EMBL/GenBank/DDBJ databases">
        <authorList>
            <person name="Lanie J.A."/>
            <person name="Ng W.-L."/>
            <person name="Kazmierczak K.M."/>
            <person name="Andrzejewski T.M."/>
            <person name="Davidsen T.M."/>
            <person name="Wayne K.J."/>
            <person name="Tettelin H."/>
            <person name="Glass J.I."/>
            <person name="Rusch D."/>
            <person name="Podicherti R."/>
            <person name="Tsui H.-C.T."/>
            <person name="Winkler M.E."/>
        </authorList>
    </citation>
    <scope>NUCLEOTIDE SEQUENCE</scope>
</reference>
<feature type="non-terminal residue" evidence="2">
    <location>
        <position position="113"/>
    </location>
</feature>
<dbReference type="PANTHER" id="PTHR23135:SF4">
    <property type="entry name" value="UDP-N-ACETYLMURAMOYL-L-ALANYL-D-GLUTAMATE--2,6-DIAMINOPIMELATE LIGASE MURE HOMOLOG, CHLOROPLASTIC"/>
    <property type="match status" value="1"/>
</dbReference>
<dbReference type="Pfam" id="PF01225">
    <property type="entry name" value="Mur_ligase"/>
    <property type="match status" value="1"/>
</dbReference>
<dbReference type="InterPro" id="IPR000713">
    <property type="entry name" value="Mur_ligase_N"/>
</dbReference>
<accession>A0A382VXJ0</accession>
<dbReference type="GO" id="GO:0016881">
    <property type="term" value="F:acid-amino acid ligase activity"/>
    <property type="evidence" value="ECO:0007669"/>
    <property type="project" value="InterPro"/>
</dbReference>
<sequence length="113" mass="12342">MNGVSKQKLSALIHGLPVRNIQGILDREISSVVFDSRKAKAGSLFVAIHGFKQDGFKFINDAIARGTSAFVTEAPIEELSNLNLNQDDVTAICVEDCRSALAWIGSEFYDRPS</sequence>
<dbReference type="EMBL" id="UINC01155394">
    <property type="protein sequence ID" value="SVD51217.1"/>
    <property type="molecule type" value="Genomic_DNA"/>
</dbReference>
<dbReference type="SUPFAM" id="SSF63418">
    <property type="entry name" value="MurE/MurF N-terminal domain"/>
    <property type="match status" value="1"/>
</dbReference>
<dbReference type="InterPro" id="IPR035911">
    <property type="entry name" value="MurE/MurF_N"/>
</dbReference>
<name>A0A382VXJ0_9ZZZZ</name>
<dbReference type="Gene3D" id="3.40.1390.10">
    <property type="entry name" value="MurE/MurF, N-terminal domain"/>
    <property type="match status" value="1"/>
</dbReference>
<dbReference type="AlphaFoldDB" id="A0A382VXJ0"/>
<dbReference type="PANTHER" id="PTHR23135">
    <property type="entry name" value="MUR LIGASE FAMILY MEMBER"/>
    <property type="match status" value="1"/>
</dbReference>